<proteinExistence type="predicted"/>
<sequence>MHGVLADRECNITRHILLRGDLAVTKDYVLDSRNPCVVYPRKSVRWPAIDIHRYIDHIQLNRHLPMGIDPMRGCKDLYTSIDLEEPGGEWEQKQIDSLYGVGISKCDNGGSSLEQDGYVCGFTASADGSEISDTRRNGGMGIVLKRQEGDVDNDDEDDVQFLTHLQVKYPELTESRTRQVHFYDVFEGRCSEALSKHYQPVVDMTRTQVLGQVLRASSAQSTDLHPLPQLSKFVSCSVAEEAVSGVSRIWDELSDVWKQPLSLVFDGIMQSTPRKYLPYPGSYKTGWISVLEAAIVANIPPQVIARCYHRLVKLCDVPEHIRTTMPLSSLTMNERRYVAREDLGSG</sequence>
<gene>
    <name evidence="1" type="ORF">IWW38_001483</name>
</gene>
<name>A0ACC1M759_9FUNG</name>
<organism evidence="1 2">
    <name type="scientific">Coemansia aciculifera</name>
    <dbReference type="NCBI Taxonomy" id="417176"/>
    <lineage>
        <taxon>Eukaryota</taxon>
        <taxon>Fungi</taxon>
        <taxon>Fungi incertae sedis</taxon>
        <taxon>Zoopagomycota</taxon>
        <taxon>Kickxellomycotina</taxon>
        <taxon>Kickxellomycetes</taxon>
        <taxon>Kickxellales</taxon>
        <taxon>Kickxellaceae</taxon>
        <taxon>Coemansia</taxon>
    </lineage>
</organism>
<reference evidence="1" key="1">
    <citation type="submission" date="2022-07" db="EMBL/GenBank/DDBJ databases">
        <title>Phylogenomic reconstructions and comparative analyses of Kickxellomycotina fungi.</title>
        <authorList>
            <person name="Reynolds N.K."/>
            <person name="Stajich J.E."/>
            <person name="Barry K."/>
            <person name="Grigoriev I.V."/>
            <person name="Crous P."/>
            <person name="Smith M.E."/>
        </authorList>
    </citation>
    <scope>NUCLEOTIDE SEQUENCE</scope>
    <source>
        <strain evidence="1">CBS 190363</strain>
    </source>
</reference>
<accession>A0ACC1M759</accession>
<keyword evidence="2" id="KW-1185">Reference proteome</keyword>
<dbReference type="EMBL" id="JANBVB010000076">
    <property type="protein sequence ID" value="KAJ2898135.1"/>
    <property type="molecule type" value="Genomic_DNA"/>
</dbReference>
<evidence type="ECO:0000313" key="1">
    <source>
        <dbReference type="EMBL" id="KAJ2898135.1"/>
    </source>
</evidence>
<comment type="caution">
    <text evidence="1">The sequence shown here is derived from an EMBL/GenBank/DDBJ whole genome shotgun (WGS) entry which is preliminary data.</text>
</comment>
<evidence type="ECO:0000313" key="2">
    <source>
        <dbReference type="Proteomes" id="UP001139981"/>
    </source>
</evidence>
<protein>
    <submittedName>
        <fullName evidence="1">Uncharacterized protein</fullName>
    </submittedName>
</protein>
<dbReference type="Proteomes" id="UP001139981">
    <property type="component" value="Unassembled WGS sequence"/>
</dbReference>